<accession>A0ABS3Q0J3</accession>
<evidence type="ECO:0000256" key="7">
    <source>
        <dbReference type="SAM" id="Phobius"/>
    </source>
</evidence>
<sequence>MRINRITVKVIVSYVLLICVSVVAGYIIIKEIKKLSQQEEINQEDRVKIIQIGKILSLVNETENAGRVTIRTDDDDMLQLFLQKNIELQNELLKFRRDISSEKQLLTLDTISNLLNLRKENIEKLKAFQESDSSLVSIHAAIRKLSSLEPYFDYDLYNKTYYTRHKKNIIPPQSADIISIVKRYKNVKIPPLLEQRANDIRAKKNAKFDKVLNEILEMLNKINKKTEGNRVQIDEQLHKMWDNDVQLSKNLDDLLHNFEEEVIANSQRLNQERQVIFENSKNLLILAFFIAMGIIAISLIVIINDFITSQRYRRRLEMANRKTNNLLKNREQLISMVSHDLRTPLSSIVGYSELLSKENITEKGRNYLSHIKYSSEYISKLVDELLDYTRIETGNIVLEKIPFNTAEVIDEVASNVQSAYKNKKVALELSFSDTINNLNFSSDAYRIKQILYNLISNAFKFTEKGSVRVVADAHQVDGDSYEISINVIDTGIGVKKEQQEHIFNEFTQANDEISKRYGGFGLGLHISQKLAQLLQGKIYLESDEGKGSTFTLRFLAEKVAERTSERMVIVSQKEVEDIRIVVIDDDDSILSLIQELLKQKNITPIAFTNAKDAFDQLEHLQFDLVITDIQLPEMNGFHFVTLFNERYKDNPLPVLAITGRRDVPESFYTKSGFYGILPKPFLPEQFYQKLKVFFPKLNTEVEHKPVMISNSVGEGGYTPEVLENFMGDDIEGIRGIYEHFLKETEENLLKLKDFAQEEDYKGIKAIAHKMTSMFAQINAQRESAILIVLNRIDKEVPDDLKENITVLSELFLNDCKPAIERYLQSYEGANL</sequence>
<dbReference type="Gene3D" id="1.20.120.160">
    <property type="entry name" value="HPT domain"/>
    <property type="match status" value="1"/>
</dbReference>
<keyword evidence="4" id="KW-0808">Transferase</keyword>
<dbReference type="RefSeq" id="WP_208059454.1">
    <property type="nucleotide sequence ID" value="NZ_JAGDYP010000012.1"/>
</dbReference>
<feature type="transmembrane region" description="Helical" evidence="7">
    <location>
        <begin position="283"/>
        <end position="303"/>
    </location>
</feature>
<feature type="transmembrane region" description="Helical" evidence="7">
    <location>
        <begin position="6"/>
        <end position="29"/>
    </location>
</feature>
<keyword evidence="7" id="KW-0812">Transmembrane</keyword>
<evidence type="ECO:0000256" key="4">
    <source>
        <dbReference type="ARBA" id="ARBA00022679"/>
    </source>
</evidence>
<dbReference type="CDD" id="cd16922">
    <property type="entry name" value="HATPase_EvgS-ArcB-TorS-like"/>
    <property type="match status" value="1"/>
</dbReference>
<dbReference type="SUPFAM" id="SSF52172">
    <property type="entry name" value="CheY-like"/>
    <property type="match status" value="1"/>
</dbReference>
<dbReference type="PANTHER" id="PTHR43047">
    <property type="entry name" value="TWO-COMPONENT HISTIDINE PROTEIN KINASE"/>
    <property type="match status" value="1"/>
</dbReference>
<gene>
    <name evidence="10" type="ORF">J4N46_11810</name>
</gene>
<dbReference type="InterPro" id="IPR011006">
    <property type="entry name" value="CheY-like_superfamily"/>
</dbReference>
<keyword evidence="7" id="KW-1133">Transmembrane helix</keyword>
<keyword evidence="3 6" id="KW-0597">Phosphoprotein</keyword>
<dbReference type="InterPro" id="IPR036890">
    <property type="entry name" value="HATPase_C_sf"/>
</dbReference>
<feature type="domain" description="Response regulatory" evidence="9">
    <location>
        <begin position="579"/>
        <end position="694"/>
    </location>
</feature>
<evidence type="ECO:0000256" key="6">
    <source>
        <dbReference type="PROSITE-ProRule" id="PRU00169"/>
    </source>
</evidence>
<feature type="modified residue" description="4-aspartylphosphate" evidence="6">
    <location>
        <position position="628"/>
    </location>
</feature>
<keyword evidence="7" id="KW-0472">Membrane</keyword>
<keyword evidence="11" id="KW-1185">Reference proteome</keyword>
<dbReference type="PROSITE" id="PS50110">
    <property type="entry name" value="RESPONSE_REGULATORY"/>
    <property type="match status" value="1"/>
</dbReference>
<dbReference type="InterPro" id="IPR004358">
    <property type="entry name" value="Sig_transdc_His_kin-like_C"/>
</dbReference>
<dbReference type="SUPFAM" id="SSF47384">
    <property type="entry name" value="Homodimeric domain of signal transducing histidine kinase"/>
    <property type="match status" value="1"/>
</dbReference>
<feature type="domain" description="Histidine kinase" evidence="8">
    <location>
        <begin position="336"/>
        <end position="558"/>
    </location>
</feature>
<dbReference type="SMART" id="SM00448">
    <property type="entry name" value="REC"/>
    <property type="match status" value="1"/>
</dbReference>
<comment type="caution">
    <text evidence="10">The sequence shown here is derived from an EMBL/GenBank/DDBJ whole genome shotgun (WGS) entry which is preliminary data.</text>
</comment>
<dbReference type="InterPro" id="IPR003594">
    <property type="entry name" value="HATPase_dom"/>
</dbReference>
<dbReference type="InterPro" id="IPR036641">
    <property type="entry name" value="HPT_dom_sf"/>
</dbReference>
<reference evidence="10 11" key="1">
    <citation type="submission" date="2021-03" db="EMBL/GenBank/DDBJ databases">
        <title>Isolation and description of Capnocytophaga bilenii sp. nov., a novel Capnocytophaga species, isolated from a gingivitis subject.</title>
        <authorList>
            <person name="Antezack A."/>
            <person name="Monnet-Corti V."/>
            <person name="La Scola B."/>
        </authorList>
    </citation>
    <scope>NUCLEOTIDE SEQUENCE [LARGE SCALE GENOMIC DNA]</scope>
    <source>
        <strain evidence="10 11">Marseille-Q4570</strain>
    </source>
</reference>
<dbReference type="CDD" id="cd00082">
    <property type="entry name" value="HisKA"/>
    <property type="match status" value="1"/>
</dbReference>
<name>A0ABS3Q0J3_9FLAO</name>
<protein>
    <recommendedName>
        <fullName evidence="2">histidine kinase</fullName>
        <ecNumber evidence="2">2.7.13.3</ecNumber>
    </recommendedName>
</protein>
<evidence type="ECO:0000259" key="9">
    <source>
        <dbReference type="PROSITE" id="PS50110"/>
    </source>
</evidence>
<dbReference type="SMART" id="SM00387">
    <property type="entry name" value="HATPase_c"/>
    <property type="match status" value="1"/>
</dbReference>
<dbReference type="InterPro" id="IPR005467">
    <property type="entry name" value="His_kinase_dom"/>
</dbReference>
<dbReference type="Proteomes" id="UP000681610">
    <property type="component" value="Unassembled WGS sequence"/>
</dbReference>
<dbReference type="SUPFAM" id="SSF55874">
    <property type="entry name" value="ATPase domain of HSP90 chaperone/DNA topoisomerase II/histidine kinase"/>
    <property type="match status" value="1"/>
</dbReference>
<comment type="catalytic activity">
    <reaction evidence="1">
        <text>ATP + protein L-histidine = ADP + protein N-phospho-L-histidine.</text>
        <dbReference type="EC" id="2.7.13.3"/>
    </reaction>
</comment>
<dbReference type="Gene3D" id="3.40.50.2300">
    <property type="match status" value="1"/>
</dbReference>
<dbReference type="InterPro" id="IPR001789">
    <property type="entry name" value="Sig_transdc_resp-reg_receiver"/>
</dbReference>
<proteinExistence type="predicted"/>
<keyword evidence="5" id="KW-0418">Kinase</keyword>
<dbReference type="EMBL" id="JAGDYP010000012">
    <property type="protein sequence ID" value="MBO1885080.1"/>
    <property type="molecule type" value="Genomic_DNA"/>
</dbReference>
<dbReference type="PANTHER" id="PTHR43047:SF72">
    <property type="entry name" value="OSMOSENSING HISTIDINE PROTEIN KINASE SLN1"/>
    <property type="match status" value="1"/>
</dbReference>
<evidence type="ECO:0000256" key="2">
    <source>
        <dbReference type="ARBA" id="ARBA00012438"/>
    </source>
</evidence>
<evidence type="ECO:0000256" key="5">
    <source>
        <dbReference type="ARBA" id="ARBA00022777"/>
    </source>
</evidence>
<dbReference type="Gene3D" id="3.30.565.10">
    <property type="entry name" value="Histidine kinase-like ATPase, C-terminal domain"/>
    <property type="match status" value="1"/>
</dbReference>
<dbReference type="SUPFAM" id="SSF47226">
    <property type="entry name" value="Histidine-containing phosphotransfer domain, HPT domain"/>
    <property type="match status" value="1"/>
</dbReference>
<evidence type="ECO:0000259" key="8">
    <source>
        <dbReference type="PROSITE" id="PS50109"/>
    </source>
</evidence>
<dbReference type="Gene3D" id="1.10.287.130">
    <property type="match status" value="1"/>
</dbReference>
<dbReference type="SMART" id="SM00388">
    <property type="entry name" value="HisKA"/>
    <property type="match status" value="1"/>
</dbReference>
<evidence type="ECO:0000256" key="1">
    <source>
        <dbReference type="ARBA" id="ARBA00000085"/>
    </source>
</evidence>
<evidence type="ECO:0000313" key="11">
    <source>
        <dbReference type="Proteomes" id="UP000681610"/>
    </source>
</evidence>
<dbReference type="Pfam" id="PF00072">
    <property type="entry name" value="Response_reg"/>
    <property type="match status" value="1"/>
</dbReference>
<dbReference type="PRINTS" id="PR00344">
    <property type="entry name" value="BCTRLSENSOR"/>
</dbReference>
<dbReference type="InterPro" id="IPR003661">
    <property type="entry name" value="HisK_dim/P_dom"/>
</dbReference>
<dbReference type="EC" id="2.7.13.3" evidence="2"/>
<organism evidence="10 11">
    <name type="scientific">Capnocytophaga bilenii</name>
    <dbReference type="NCBI Taxonomy" id="2819369"/>
    <lineage>
        <taxon>Bacteria</taxon>
        <taxon>Pseudomonadati</taxon>
        <taxon>Bacteroidota</taxon>
        <taxon>Flavobacteriia</taxon>
        <taxon>Flavobacteriales</taxon>
        <taxon>Flavobacteriaceae</taxon>
        <taxon>Capnocytophaga</taxon>
    </lineage>
</organism>
<dbReference type="Pfam" id="PF00512">
    <property type="entry name" value="HisKA"/>
    <property type="match status" value="1"/>
</dbReference>
<dbReference type="InterPro" id="IPR036097">
    <property type="entry name" value="HisK_dim/P_sf"/>
</dbReference>
<dbReference type="Pfam" id="PF02518">
    <property type="entry name" value="HATPase_c"/>
    <property type="match status" value="1"/>
</dbReference>
<evidence type="ECO:0000313" key="10">
    <source>
        <dbReference type="EMBL" id="MBO1885080.1"/>
    </source>
</evidence>
<evidence type="ECO:0000256" key="3">
    <source>
        <dbReference type="ARBA" id="ARBA00022553"/>
    </source>
</evidence>
<dbReference type="PROSITE" id="PS50109">
    <property type="entry name" value="HIS_KIN"/>
    <property type="match status" value="1"/>
</dbReference>